<name>A0ABP9M346_9FLAO</name>
<sequence length="610" mass="67230">MKIKISLLISVFYLGFTANSQTFPYVKDWGSYVGGNGTVLQDLGYDETSIQVDNQKNIYTKGSVMFQSGYNASYYNQFVNGGGNTITAPTLGAFAYYETKFSPQGQMLKGSYISSGSISDFTYKRLTYIDSSNNFYYINRYWGSVPNLATAGTWLQSPASSANFTYTLSKYDGNQNLLWTTYLPSTAENLPFLRGDENGNIYFVGAVNTEIAGLSNSGVFQEYYINYSTTSDTSTNSVIVKFNPFGQKIWGTYSVLGIQDMEIYNNGLYMFGGNINSNMPNNYITSGTFQPNTPSIQIISKFDGDTGQKVWGTYYGTPSITSYSGLGIYDLEVNETGLYLSGHTNDAAYPNYFATPGGFKNQLTGDGDLFLSKFDYTGNRVWSTYFGSNGDDEIIGSPNLSILGNRIVMTGNQFGNTDNISTPNAYLTTPSNAVSNMYFTEFDADGNRKWSSYYGGSGGTIYGEQLNPKFLNDGSLILWGTTGASTGIGTTGASYPAMTNPGAGMPFGFIAKFSLKESQLGTSDIDKNEDLKLYDNPNNGKFYITGSILEKQNSTLKIFDLSGRLLKQISLDKNKTHEFNLQNELSKGNYLLEINSEKNERIKTFKMSVK</sequence>
<feature type="chain" id="PRO_5046061324" description="Secretion system C-terminal sorting domain-containing protein" evidence="2">
    <location>
        <begin position="21"/>
        <end position="610"/>
    </location>
</feature>
<evidence type="ECO:0000313" key="4">
    <source>
        <dbReference type="EMBL" id="GAA5088412.1"/>
    </source>
</evidence>
<reference evidence="5" key="1">
    <citation type="journal article" date="2019" name="Int. J. Syst. Evol. Microbiol.">
        <title>The Global Catalogue of Microorganisms (GCM) 10K type strain sequencing project: providing services to taxonomists for standard genome sequencing and annotation.</title>
        <authorList>
            <consortium name="The Broad Institute Genomics Platform"/>
            <consortium name="The Broad Institute Genome Sequencing Center for Infectious Disease"/>
            <person name="Wu L."/>
            <person name="Ma J."/>
        </authorList>
    </citation>
    <scope>NUCLEOTIDE SEQUENCE [LARGE SCALE GENOMIC DNA]</scope>
    <source>
        <strain evidence="5">JCM 18019</strain>
    </source>
</reference>
<comment type="caution">
    <text evidence="4">The sequence shown here is derived from an EMBL/GenBank/DDBJ whole genome shotgun (WGS) entry which is preliminary data.</text>
</comment>
<dbReference type="EMBL" id="BAABHX010000002">
    <property type="protein sequence ID" value="GAA5088412.1"/>
    <property type="molecule type" value="Genomic_DNA"/>
</dbReference>
<evidence type="ECO:0000256" key="2">
    <source>
        <dbReference type="SAM" id="SignalP"/>
    </source>
</evidence>
<dbReference type="PANTHER" id="PTHR35580">
    <property type="entry name" value="CELL SURFACE GLYCOPROTEIN (S-LAYER PROTEIN)-LIKE PROTEIN"/>
    <property type="match status" value="1"/>
</dbReference>
<dbReference type="Pfam" id="PF18962">
    <property type="entry name" value="Por_Secre_tail"/>
    <property type="match status" value="1"/>
</dbReference>
<feature type="domain" description="Secretion system C-terminal sorting" evidence="3">
    <location>
        <begin position="534"/>
        <end position="604"/>
    </location>
</feature>
<protein>
    <recommendedName>
        <fullName evidence="3">Secretion system C-terminal sorting domain-containing protein</fullName>
    </recommendedName>
</protein>
<dbReference type="InterPro" id="IPR052918">
    <property type="entry name" value="Motility_Chemotaxis_Reg"/>
</dbReference>
<organism evidence="4 5">
    <name type="scientific">Chryseobacterium ginsengisoli</name>
    <dbReference type="NCBI Taxonomy" id="363853"/>
    <lineage>
        <taxon>Bacteria</taxon>
        <taxon>Pseudomonadati</taxon>
        <taxon>Bacteroidota</taxon>
        <taxon>Flavobacteriia</taxon>
        <taxon>Flavobacteriales</taxon>
        <taxon>Weeksellaceae</taxon>
        <taxon>Chryseobacterium group</taxon>
        <taxon>Chryseobacterium</taxon>
    </lineage>
</organism>
<evidence type="ECO:0000313" key="5">
    <source>
        <dbReference type="Proteomes" id="UP001500353"/>
    </source>
</evidence>
<proteinExistence type="predicted"/>
<dbReference type="NCBIfam" id="TIGR04183">
    <property type="entry name" value="Por_Secre_tail"/>
    <property type="match status" value="1"/>
</dbReference>
<evidence type="ECO:0000259" key="3">
    <source>
        <dbReference type="Pfam" id="PF18962"/>
    </source>
</evidence>
<keyword evidence="5" id="KW-1185">Reference proteome</keyword>
<evidence type="ECO:0000256" key="1">
    <source>
        <dbReference type="ARBA" id="ARBA00022729"/>
    </source>
</evidence>
<dbReference type="RefSeq" id="WP_345201046.1">
    <property type="nucleotide sequence ID" value="NZ_BAABHX010000002.1"/>
</dbReference>
<gene>
    <name evidence="4" type="ORF">GCM10023210_12030</name>
</gene>
<feature type="signal peptide" evidence="2">
    <location>
        <begin position="1"/>
        <end position="20"/>
    </location>
</feature>
<dbReference type="InterPro" id="IPR026444">
    <property type="entry name" value="Secre_tail"/>
</dbReference>
<dbReference type="PANTHER" id="PTHR35580:SF1">
    <property type="entry name" value="PHYTASE-LIKE DOMAIN-CONTAINING PROTEIN"/>
    <property type="match status" value="1"/>
</dbReference>
<accession>A0ABP9M346</accession>
<keyword evidence="1 2" id="KW-0732">Signal</keyword>
<dbReference type="Proteomes" id="UP001500353">
    <property type="component" value="Unassembled WGS sequence"/>
</dbReference>